<dbReference type="Gene3D" id="3.30.420.40">
    <property type="match status" value="2"/>
</dbReference>
<feature type="domain" description="Carbohydrate kinase FGGY N-terminal" evidence="10">
    <location>
        <begin position="4"/>
        <end position="250"/>
    </location>
</feature>
<sequence>MADYLLAIDQGTTSSRAILFDREGHNIASAQREFPQIFPSDGWVEHDPAALWSSVLTTCREVIERAGVGLDAVIGAGITNQRETTLVWDRETGEPLYNAIVWQDRRTADTCQQLREAGHLEEVQARTGLLIDPYFSATKLAWILDHVEGGRERAERGELAFGTVDTFLIWKLTGGRVHATDATNASRTALFNIHEQCWDPVLLELFGIPESLLPEVKDSSDDFGMIDAEWLGGELPIAGVAGDQQAALVGQACFAPGMGKSTYGTGCFMIVNTGDKAELSRNRLLTTVGYRIDGRTTYAMEGSIFVAGATVQWLRDGLQLFADAAETEALARNTRSGHSVYLVPAFTGLGAPHWDPKARGAIFGLTRDTGIAEIVAAGLQAVCYQTRDLQACMSDDMAAEPDTLRVDGGMVANNWVMQFLADMLGQPVDRPTVLETTALGAAYLAGLRLGWYRDLDEIAELWQCERRFTPQMPEKERERLYAGWQEAVERVKSDR</sequence>
<evidence type="ECO:0000256" key="7">
    <source>
        <dbReference type="ARBA" id="ARBA00022840"/>
    </source>
</evidence>
<dbReference type="RefSeq" id="WP_183331340.1">
    <property type="nucleotide sequence ID" value="NZ_JACHZF010000012.1"/>
</dbReference>
<dbReference type="CDD" id="cd07786">
    <property type="entry name" value="FGGY_EcGK_like"/>
    <property type="match status" value="1"/>
</dbReference>
<keyword evidence="4 9" id="KW-0547">Nucleotide-binding</keyword>
<reference evidence="12 13" key="1">
    <citation type="submission" date="2020-08" db="EMBL/GenBank/DDBJ databases">
        <title>Genomic Encyclopedia of Archaeal and Bacterial Type Strains, Phase II (KMG-II): from individual species to whole genera.</title>
        <authorList>
            <person name="Goeker M."/>
        </authorList>
    </citation>
    <scope>NUCLEOTIDE SEQUENCE [LARGE SCALE GENOMIC DNA]</scope>
    <source>
        <strain evidence="12 13">5AG</strain>
    </source>
</reference>
<evidence type="ECO:0000313" key="12">
    <source>
        <dbReference type="EMBL" id="MBB3331070.1"/>
    </source>
</evidence>
<dbReference type="GO" id="GO:0005829">
    <property type="term" value="C:cytosol"/>
    <property type="evidence" value="ECO:0007669"/>
    <property type="project" value="TreeGrafter"/>
</dbReference>
<evidence type="ECO:0000259" key="10">
    <source>
        <dbReference type="Pfam" id="PF00370"/>
    </source>
</evidence>
<feature type="binding site" evidence="9">
    <location>
        <position position="265"/>
    </location>
    <ligand>
        <name>ADP</name>
        <dbReference type="ChEBI" id="CHEBI:456216"/>
    </ligand>
</feature>
<feature type="binding site" evidence="9">
    <location>
        <position position="134"/>
    </location>
    <ligand>
        <name>sn-glycerol 3-phosphate</name>
        <dbReference type="ChEBI" id="CHEBI:57597"/>
    </ligand>
</feature>
<comment type="pathway">
    <text evidence="1 9">Polyol metabolism; glycerol degradation via glycerol kinase pathway; sn-glycerol 3-phosphate from glycerol: step 1/1.</text>
</comment>
<feature type="binding site" evidence="9">
    <location>
        <position position="13"/>
    </location>
    <ligand>
        <name>ATP</name>
        <dbReference type="ChEBI" id="CHEBI:30616"/>
    </ligand>
</feature>
<dbReference type="GO" id="GO:0005524">
    <property type="term" value="F:ATP binding"/>
    <property type="evidence" value="ECO:0007669"/>
    <property type="project" value="UniProtKB-UniRule"/>
</dbReference>
<feature type="binding site" evidence="9">
    <location>
        <position position="82"/>
    </location>
    <ligand>
        <name>glycerol</name>
        <dbReference type="ChEBI" id="CHEBI:17754"/>
    </ligand>
</feature>
<comment type="function">
    <text evidence="9">Key enzyme in the regulation of glycerol uptake and metabolism. Catalyzes the phosphorylation of glycerol to yield sn-glycerol 3-phosphate.</text>
</comment>
<comment type="caution">
    <text evidence="12">The sequence shown here is derived from an EMBL/GenBank/DDBJ whole genome shotgun (WGS) entry which is preliminary data.</text>
</comment>
<keyword evidence="6 9" id="KW-0319">Glycerol metabolism</keyword>
<keyword evidence="5 9" id="KW-0418">Kinase</keyword>
<feature type="domain" description="Carbohydrate kinase FGGY C-terminal" evidence="11">
    <location>
        <begin position="261"/>
        <end position="446"/>
    </location>
</feature>
<dbReference type="Pfam" id="PF00370">
    <property type="entry name" value="FGGY_N"/>
    <property type="match status" value="1"/>
</dbReference>
<feature type="binding site" evidence="9">
    <location>
        <position position="83"/>
    </location>
    <ligand>
        <name>sn-glycerol 3-phosphate</name>
        <dbReference type="ChEBI" id="CHEBI:57597"/>
    </ligand>
</feature>
<evidence type="ECO:0000256" key="2">
    <source>
        <dbReference type="ARBA" id="ARBA00009156"/>
    </source>
</evidence>
<feature type="binding site" evidence="9">
    <location>
        <position position="12"/>
    </location>
    <ligand>
        <name>ADP</name>
        <dbReference type="ChEBI" id="CHEBI:456216"/>
    </ligand>
</feature>
<gene>
    <name evidence="9" type="primary">glpK</name>
    <name evidence="12" type="ORF">BDK63_001949</name>
</gene>
<accession>A0A7W5PAW7</accession>
<feature type="binding site" evidence="9">
    <location>
        <position position="243"/>
    </location>
    <ligand>
        <name>glycerol</name>
        <dbReference type="ChEBI" id="CHEBI:17754"/>
    </ligand>
</feature>
<organism evidence="12 13">
    <name type="scientific">Halomonas campaniensis</name>
    <dbReference type="NCBI Taxonomy" id="213554"/>
    <lineage>
        <taxon>Bacteria</taxon>
        <taxon>Pseudomonadati</taxon>
        <taxon>Pseudomonadota</taxon>
        <taxon>Gammaproteobacteria</taxon>
        <taxon>Oceanospirillales</taxon>
        <taxon>Halomonadaceae</taxon>
        <taxon>Halomonas</taxon>
    </lineage>
</organism>
<dbReference type="SUPFAM" id="SSF53067">
    <property type="entry name" value="Actin-like ATPase domain"/>
    <property type="match status" value="2"/>
</dbReference>
<evidence type="ECO:0000256" key="3">
    <source>
        <dbReference type="ARBA" id="ARBA00022679"/>
    </source>
</evidence>
<dbReference type="AlphaFoldDB" id="A0A7W5PAW7"/>
<dbReference type="InterPro" id="IPR018483">
    <property type="entry name" value="Carb_kinase_FGGY_CS"/>
</dbReference>
<feature type="binding site" evidence="9">
    <location>
        <position position="413"/>
    </location>
    <ligand>
        <name>ADP</name>
        <dbReference type="ChEBI" id="CHEBI:456216"/>
    </ligand>
</feature>
<evidence type="ECO:0000259" key="11">
    <source>
        <dbReference type="Pfam" id="PF02782"/>
    </source>
</evidence>
<proteinExistence type="inferred from homology"/>
<keyword evidence="7 9" id="KW-0067">ATP-binding</keyword>
<dbReference type="EC" id="2.7.1.30" evidence="9"/>
<feature type="binding site" evidence="9">
    <location>
        <position position="308"/>
    </location>
    <ligand>
        <name>ADP</name>
        <dbReference type="ChEBI" id="CHEBI:456216"/>
    </ligand>
</feature>
<evidence type="ECO:0000256" key="1">
    <source>
        <dbReference type="ARBA" id="ARBA00005190"/>
    </source>
</evidence>
<dbReference type="EMBL" id="JACHZF010000012">
    <property type="protein sequence ID" value="MBB3331070.1"/>
    <property type="molecule type" value="Genomic_DNA"/>
</dbReference>
<dbReference type="PANTHER" id="PTHR10196:SF78">
    <property type="entry name" value="GLYCEROL KINASE"/>
    <property type="match status" value="1"/>
</dbReference>
<dbReference type="InterPro" id="IPR018485">
    <property type="entry name" value="FGGY_C"/>
</dbReference>
<dbReference type="InterPro" id="IPR000577">
    <property type="entry name" value="Carb_kinase_FGGY"/>
</dbReference>
<dbReference type="PANTHER" id="PTHR10196">
    <property type="entry name" value="SUGAR KINASE"/>
    <property type="match status" value="1"/>
</dbReference>
<dbReference type="FunFam" id="3.30.420.40:FF:000008">
    <property type="entry name" value="Glycerol kinase"/>
    <property type="match status" value="1"/>
</dbReference>
<feature type="binding site" evidence="9">
    <location>
        <position position="312"/>
    </location>
    <ligand>
        <name>ATP</name>
        <dbReference type="ChEBI" id="CHEBI:30616"/>
    </ligand>
</feature>
<dbReference type="NCBIfam" id="NF000756">
    <property type="entry name" value="PRK00047.1"/>
    <property type="match status" value="1"/>
</dbReference>
<evidence type="ECO:0000256" key="8">
    <source>
        <dbReference type="ARBA" id="ARBA00052101"/>
    </source>
</evidence>
<feature type="binding site" evidence="9">
    <location>
        <position position="12"/>
    </location>
    <ligand>
        <name>sn-glycerol 3-phosphate</name>
        <dbReference type="ChEBI" id="CHEBI:57597"/>
    </ligand>
</feature>
<dbReference type="InterPro" id="IPR043129">
    <property type="entry name" value="ATPase_NBD"/>
</dbReference>
<dbReference type="Proteomes" id="UP000553442">
    <property type="component" value="Unassembled WGS sequence"/>
</dbReference>
<dbReference type="GO" id="GO:0019563">
    <property type="term" value="P:glycerol catabolic process"/>
    <property type="evidence" value="ECO:0007669"/>
    <property type="project" value="UniProtKB-UniRule"/>
</dbReference>
<feature type="binding site" evidence="9">
    <location>
        <position position="16"/>
    </location>
    <ligand>
        <name>ADP</name>
        <dbReference type="ChEBI" id="CHEBI:456216"/>
    </ligand>
</feature>
<dbReference type="InterPro" id="IPR018484">
    <property type="entry name" value="FGGY_N"/>
</dbReference>
<feature type="binding site" evidence="9">
    <location>
        <position position="308"/>
    </location>
    <ligand>
        <name>ATP</name>
        <dbReference type="ChEBI" id="CHEBI:30616"/>
    </ligand>
</feature>
<dbReference type="GO" id="GO:0006072">
    <property type="term" value="P:glycerol-3-phosphate metabolic process"/>
    <property type="evidence" value="ECO:0007669"/>
    <property type="project" value="InterPro"/>
</dbReference>
<feature type="binding site" evidence="9">
    <location>
        <position position="409"/>
    </location>
    <ligand>
        <name>ADP</name>
        <dbReference type="ChEBI" id="CHEBI:456216"/>
    </ligand>
</feature>
<feature type="binding site" evidence="9">
    <location>
        <position position="265"/>
    </location>
    <ligand>
        <name>ATP</name>
        <dbReference type="ChEBI" id="CHEBI:30616"/>
    </ligand>
</feature>
<dbReference type="UniPathway" id="UPA00618">
    <property type="reaction ID" value="UER00672"/>
</dbReference>
<feature type="binding site" evidence="9">
    <location>
        <position position="409"/>
    </location>
    <ligand>
        <name>ATP</name>
        <dbReference type="ChEBI" id="CHEBI:30616"/>
    </ligand>
</feature>
<dbReference type="FunFam" id="3.30.420.40:FF:000007">
    <property type="entry name" value="Glycerol kinase"/>
    <property type="match status" value="1"/>
</dbReference>
<name>A0A7W5PAW7_9GAMM</name>
<feature type="binding site" evidence="9">
    <location>
        <position position="83"/>
    </location>
    <ligand>
        <name>glycerol</name>
        <dbReference type="ChEBI" id="CHEBI:17754"/>
    </ligand>
</feature>
<dbReference type="PIRSF" id="PIRSF000538">
    <property type="entry name" value="GlpK"/>
    <property type="match status" value="1"/>
</dbReference>
<evidence type="ECO:0000313" key="13">
    <source>
        <dbReference type="Proteomes" id="UP000553442"/>
    </source>
</evidence>
<comment type="activity regulation">
    <text evidence="9">Inhibited by fructose 1,6-bisphosphate (FBP).</text>
</comment>
<dbReference type="GO" id="GO:0004370">
    <property type="term" value="F:glycerol kinase activity"/>
    <property type="evidence" value="ECO:0007669"/>
    <property type="project" value="UniProtKB-UniRule"/>
</dbReference>
<feature type="binding site" evidence="9">
    <location>
        <position position="14"/>
    </location>
    <ligand>
        <name>ATP</name>
        <dbReference type="ChEBI" id="CHEBI:30616"/>
    </ligand>
</feature>
<evidence type="ECO:0000256" key="9">
    <source>
        <dbReference type="HAMAP-Rule" id="MF_00186"/>
    </source>
</evidence>
<protein>
    <recommendedName>
        <fullName evidence="9">Glycerol kinase</fullName>
        <ecNumber evidence="9">2.7.1.30</ecNumber>
    </recommendedName>
    <alternativeName>
        <fullName evidence="9">ATP:glycerol 3-phosphotransferase</fullName>
    </alternativeName>
    <alternativeName>
        <fullName evidence="9">Glycerokinase</fullName>
        <shortName evidence="9">GK</shortName>
    </alternativeName>
</protein>
<feature type="binding site" evidence="9">
    <location>
        <position position="244"/>
    </location>
    <ligand>
        <name>glycerol</name>
        <dbReference type="ChEBI" id="CHEBI:17754"/>
    </ligand>
</feature>
<keyword evidence="3 9" id="KW-0808">Transferase</keyword>
<dbReference type="PROSITE" id="PS00933">
    <property type="entry name" value="FGGY_KINASES_1"/>
    <property type="match status" value="1"/>
</dbReference>
<feature type="binding site" evidence="9">
    <location>
        <position position="12"/>
    </location>
    <ligand>
        <name>ATP</name>
        <dbReference type="ChEBI" id="CHEBI:30616"/>
    </ligand>
</feature>
<dbReference type="NCBIfam" id="TIGR01311">
    <property type="entry name" value="glycerol_kin"/>
    <property type="match status" value="1"/>
</dbReference>
<keyword evidence="13" id="KW-1185">Reference proteome</keyword>
<comment type="catalytic activity">
    <reaction evidence="8 9">
        <text>glycerol + ATP = sn-glycerol 3-phosphate + ADP + H(+)</text>
        <dbReference type="Rhea" id="RHEA:21644"/>
        <dbReference type="ChEBI" id="CHEBI:15378"/>
        <dbReference type="ChEBI" id="CHEBI:17754"/>
        <dbReference type="ChEBI" id="CHEBI:30616"/>
        <dbReference type="ChEBI" id="CHEBI:57597"/>
        <dbReference type="ChEBI" id="CHEBI:456216"/>
        <dbReference type="EC" id="2.7.1.30"/>
    </reaction>
</comment>
<dbReference type="Pfam" id="PF02782">
    <property type="entry name" value="FGGY_C"/>
    <property type="match status" value="1"/>
</dbReference>
<feature type="binding site" evidence="9">
    <location>
        <position position="243"/>
    </location>
    <ligand>
        <name>sn-glycerol 3-phosphate</name>
        <dbReference type="ChEBI" id="CHEBI:57597"/>
    </ligand>
</feature>
<feature type="binding site" evidence="9">
    <location>
        <position position="134"/>
    </location>
    <ligand>
        <name>glycerol</name>
        <dbReference type="ChEBI" id="CHEBI:17754"/>
    </ligand>
</feature>
<evidence type="ECO:0000256" key="4">
    <source>
        <dbReference type="ARBA" id="ARBA00022741"/>
    </source>
</evidence>
<feature type="binding site" evidence="9">
    <location>
        <position position="82"/>
    </location>
    <ligand>
        <name>sn-glycerol 3-phosphate</name>
        <dbReference type="ChEBI" id="CHEBI:57597"/>
    </ligand>
</feature>
<evidence type="ECO:0000256" key="6">
    <source>
        <dbReference type="ARBA" id="ARBA00022798"/>
    </source>
</evidence>
<dbReference type="InterPro" id="IPR005999">
    <property type="entry name" value="Glycerol_kin"/>
</dbReference>
<evidence type="ECO:0000256" key="5">
    <source>
        <dbReference type="ARBA" id="ARBA00022777"/>
    </source>
</evidence>
<dbReference type="HAMAP" id="MF_00186">
    <property type="entry name" value="Glycerol_kin"/>
    <property type="match status" value="1"/>
</dbReference>
<comment type="similarity">
    <text evidence="2 9">Belongs to the FGGY kinase family.</text>
</comment>